<feature type="transmembrane region" description="Helical" evidence="1">
    <location>
        <begin position="258"/>
        <end position="276"/>
    </location>
</feature>
<evidence type="ECO:0000256" key="1">
    <source>
        <dbReference type="SAM" id="Phobius"/>
    </source>
</evidence>
<keyword evidence="1" id="KW-0472">Membrane</keyword>
<feature type="transmembrane region" description="Helical" evidence="1">
    <location>
        <begin position="296"/>
        <end position="317"/>
    </location>
</feature>
<evidence type="ECO:0000313" key="3">
    <source>
        <dbReference type="Proteomes" id="UP000182486"/>
    </source>
</evidence>
<feature type="transmembrane region" description="Helical" evidence="1">
    <location>
        <begin position="138"/>
        <end position="156"/>
    </location>
</feature>
<feature type="transmembrane region" description="Helical" evidence="1">
    <location>
        <begin position="226"/>
        <end position="246"/>
    </location>
</feature>
<dbReference type="RefSeq" id="WP_071804201.1">
    <property type="nucleotide sequence ID" value="NZ_MEIA01000083.1"/>
</dbReference>
<feature type="transmembrane region" description="Helical" evidence="1">
    <location>
        <begin position="194"/>
        <end position="214"/>
    </location>
</feature>
<keyword evidence="3" id="KW-1185">Reference proteome</keyword>
<dbReference type="EMBL" id="MEIA01000083">
    <property type="protein sequence ID" value="OJF14820.1"/>
    <property type="molecule type" value="Genomic_DNA"/>
</dbReference>
<comment type="caution">
    <text evidence="2">The sequence shown here is derived from an EMBL/GenBank/DDBJ whole genome shotgun (WGS) entry which is preliminary data.</text>
</comment>
<gene>
    <name evidence="2" type="ORF">BG844_07815</name>
</gene>
<name>A0A1K0GU44_9ACTN</name>
<keyword evidence="1" id="KW-1133">Transmembrane helix</keyword>
<feature type="transmembrane region" description="Helical" evidence="1">
    <location>
        <begin position="110"/>
        <end position="131"/>
    </location>
</feature>
<dbReference type="AlphaFoldDB" id="A0A1K0GU44"/>
<keyword evidence="1" id="KW-0812">Transmembrane</keyword>
<accession>A0A1K0GU44</accession>
<feature type="transmembrane region" description="Helical" evidence="1">
    <location>
        <begin position="73"/>
        <end position="90"/>
    </location>
</feature>
<organism evidence="2 3">
    <name type="scientific">Couchioplanes caeruleus subsp. caeruleus</name>
    <dbReference type="NCBI Taxonomy" id="56427"/>
    <lineage>
        <taxon>Bacteria</taxon>
        <taxon>Bacillati</taxon>
        <taxon>Actinomycetota</taxon>
        <taxon>Actinomycetes</taxon>
        <taxon>Micromonosporales</taxon>
        <taxon>Micromonosporaceae</taxon>
        <taxon>Couchioplanes</taxon>
    </lineage>
</organism>
<feature type="transmembrane region" description="Helical" evidence="1">
    <location>
        <begin position="162"/>
        <end position="182"/>
    </location>
</feature>
<reference evidence="2 3" key="1">
    <citation type="submission" date="2016-09" db="EMBL/GenBank/DDBJ databases">
        <title>Couchioplanes caeruleus draft genome sequence.</title>
        <authorList>
            <person name="Sheehan J."/>
            <person name="Caffrey P."/>
        </authorList>
    </citation>
    <scope>NUCLEOTIDE SEQUENCE [LARGE SCALE GENOMIC DNA]</scope>
    <source>
        <strain evidence="2 3">DSM 43634</strain>
    </source>
</reference>
<sequence>MTLEAYYRRLLAAYPREHRLDYEEEMLGVLLAGAEPGRRRPTVAEVADLLRSGLTARIIRGGARQRGTGWRDAASAVGFLAALILAAVSARRLAWGVWSGVWWGHSWSGYVFSLDPTLRMVAWSVVVVAALAGLRRTAAVMAAAAAVIEIGVIASWQDRWHWIDRGWLLILAPLTAVLFAVARRGRTTTSVLGRRGVLLAVGAIVLAGAVAVLSSQNPVDYAFSGYAAAGLAAAGYAAAGVALMAGLRQARPRMRRRLAVMVAAVLAVPYAQNRFAQAAGMQWVFEVTWEVVLTQALFLLGLPLLAGLAALGGWEAARVMFPRRAPR</sequence>
<proteinExistence type="predicted"/>
<evidence type="ECO:0000313" key="2">
    <source>
        <dbReference type="EMBL" id="OJF14820.1"/>
    </source>
</evidence>
<dbReference type="Proteomes" id="UP000182486">
    <property type="component" value="Unassembled WGS sequence"/>
</dbReference>
<protein>
    <submittedName>
        <fullName evidence="2">Uncharacterized protein</fullName>
    </submittedName>
</protein>